<dbReference type="SMART" id="SM00093">
    <property type="entry name" value="SERPIN"/>
    <property type="match status" value="1"/>
</dbReference>
<proteinExistence type="inferred from homology"/>
<dbReference type="Gene3D" id="3.30.497.10">
    <property type="entry name" value="Antithrombin, subunit I, domain 2"/>
    <property type="match status" value="1"/>
</dbReference>
<dbReference type="GO" id="GO:0006508">
    <property type="term" value="P:proteolysis"/>
    <property type="evidence" value="ECO:0007669"/>
    <property type="project" value="UniProtKB-KW"/>
</dbReference>
<sequence>MKQKLTAAALTLLLTGSLFLSGCSSSSKAVDLMKDVKAAEIQTDTALTEETLLSSTDFAVRLLQESITNKENLLISPLSLELALTMTANGAVGDTLTQMEEVLGLPVSKLNPYLHAYAKQLADDEHAALHLANSIWLKEDKKLTVKPDFLQTNADYFQAGIYKAPFDNSTVDTINDWTSEHTKEMIPTLLDKIPDEAVMYLVNALAFEADWEAPYTEDQIDNGIFTREDGTTEEVEYLHSSEYEYLKDEKTSGFLKYYANGDYAFAALLPNEGISMEDYIASLTGEQLRNLLTTSELTTVEASIPKFESGSDTNMAEMFQNMGMTDAFDYKRADFSDLGAYEDGNICIGRILHKTHISVTETGTKAGAASAAEMTAKMSMIPPEEIKTIRLDRPFLYMIIDCHTSTPVFLGVLHKAVA</sequence>
<reference evidence="5" key="2">
    <citation type="submission" date="2020-02" db="EMBL/GenBank/DDBJ databases">
        <authorList>
            <person name="Littmann E."/>
            <person name="Sorbara M."/>
        </authorList>
    </citation>
    <scope>NUCLEOTIDE SEQUENCE</scope>
    <source>
        <strain evidence="5">MSK.17.11</strain>
        <strain evidence="4">MSK.17.38</strain>
    </source>
</reference>
<dbReference type="InterPro" id="IPR042185">
    <property type="entry name" value="Serpin_sf_2"/>
</dbReference>
<dbReference type="EMBL" id="JAAITX010000004">
    <property type="protein sequence ID" value="NVH58485.1"/>
    <property type="molecule type" value="Genomic_DNA"/>
</dbReference>
<dbReference type="RefSeq" id="WP_173814712.1">
    <property type="nucleotide sequence ID" value="NZ_JAAITX010000004.1"/>
</dbReference>
<evidence type="ECO:0000259" key="3">
    <source>
        <dbReference type="SMART" id="SM00093"/>
    </source>
</evidence>
<dbReference type="PROSITE" id="PS51257">
    <property type="entry name" value="PROKAR_LIPOPROTEIN"/>
    <property type="match status" value="1"/>
</dbReference>
<dbReference type="Proteomes" id="UP000701680">
    <property type="component" value="Unassembled WGS sequence"/>
</dbReference>
<feature type="signal peptide" evidence="2">
    <location>
        <begin position="1"/>
        <end position="29"/>
    </location>
</feature>
<evidence type="ECO:0000313" key="4">
    <source>
        <dbReference type="EMBL" id="NSK14711.1"/>
    </source>
</evidence>
<dbReference type="InterPro" id="IPR036186">
    <property type="entry name" value="Serpin_sf"/>
</dbReference>
<keyword evidence="5" id="KW-0645">Protease</keyword>
<reference evidence="6 7" key="1">
    <citation type="journal article" date="2020" name="Cell Host Microbe">
        <title>Functional and Genomic Variation between Human-Derived Isolates of Lachnospiraceae Reveals Inter- and Intra-Species Diversity.</title>
        <authorList>
            <person name="Sorbara M.T."/>
            <person name="Littmann E.R."/>
            <person name="Fontana E."/>
            <person name="Moody T.U."/>
            <person name="Kohout C.E."/>
            <person name="Gjonbalaj M."/>
            <person name="Eaton V."/>
            <person name="Seok R."/>
            <person name="Leiner I.M."/>
            <person name="Pamer E.G."/>
        </authorList>
    </citation>
    <scope>NUCLEOTIDE SEQUENCE [LARGE SCALE GENOMIC DNA]</scope>
    <source>
        <strain evidence="5 6">MSK.17.11</strain>
        <strain evidence="4 7">MSK.17.38</strain>
    </source>
</reference>
<dbReference type="Proteomes" id="UP000528555">
    <property type="component" value="Unassembled WGS sequence"/>
</dbReference>
<dbReference type="PANTHER" id="PTHR11461:SF211">
    <property type="entry name" value="GH10112P-RELATED"/>
    <property type="match status" value="1"/>
</dbReference>
<evidence type="ECO:0000256" key="1">
    <source>
        <dbReference type="RuleBase" id="RU000411"/>
    </source>
</evidence>
<dbReference type="CDD" id="cd19589">
    <property type="entry name" value="serpin_tengpin-like"/>
    <property type="match status" value="1"/>
</dbReference>
<dbReference type="InterPro" id="IPR023795">
    <property type="entry name" value="Serpin_CS"/>
</dbReference>
<evidence type="ECO:0000313" key="5">
    <source>
        <dbReference type="EMBL" id="NVH58485.1"/>
    </source>
</evidence>
<evidence type="ECO:0000256" key="2">
    <source>
        <dbReference type="SAM" id="SignalP"/>
    </source>
</evidence>
<evidence type="ECO:0000313" key="6">
    <source>
        <dbReference type="Proteomes" id="UP000528555"/>
    </source>
</evidence>
<evidence type="ECO:0000313" key="7">
    <source>
        <dbReference type="Proteomes" id="UP000701680"/>
    </source>
</evidence>
<dbReference type="PROSITE" id="PS00284">
    <property type="entry name" value="SERPIN"/>
    <property type="match status" value="1"/>
</dbReference>
<feature type="domain" description="Serpin" evidence="3">
    <location>
        <begin position="60"/>
        <end position="416"/>
    </location>
</feature>
<dbReference type="InterPro" id="IPR000215">
    <property type="entry name" value="Serpin_fam"/>
</dbReference>
<organism evidence="5 6">
    <name type="scientific">Dorea phocaeensis</name>
    <dbReference type="NCBI Taxonomy" id="2040291"/>
    <lineage>
        <taxon>Bacteria</taxon>
        <taxon>Bacillati</taxon>
        <taxon>Bacillota</taxon>
        <taxon>Clostridia</taxon>
        <taxon>Lachnospirales</taxon>
        <taxon>Lachnospiraceae</taxon>
        <taxon>Dorea</taxon>
    </lineage>
</organism>
<dbReference type="SUPFAM" id="SSF56574">
    <property type="entry name" value="Serpins"/>
    <property type="match status" value="1"/>
</dbReference>
<dbReference type="GO" id="GO:0008233">
    <property type="term" value="F:peptidase activity"/>
    <property type="evidence" value="ECO:0007669"/>
    <property type="project" value="UniProtKB-KW"/>
</dbReference>
<dbReference type="InterPro" id="IPR023796">
    <property type="entry name" value="Serpin_dom"/>
</dbReference>
<dbReference type="InterPro" id="IPR042178">
    <property type="entry name" value="Serpin_sf_1"/>
</dbReference>
<accession>A0A850HGT8</accession>
<dbReference type="AlphaFoldDB" id="A0A850HGT8"/>
<keyword evidence="5" id="KW-0378">Hydrolase</keyword>
<dbReference type="PANTHER" id="PTHR11461">
    <property type="entry name" value="SERINE PROTEASE INHIBITOR, SERPIN"/>
    <property type="match status" value="1"/>
</dbReference>
<gene>
    <name evidence="5" type="ORF">G5A66_07460</name>
    <name evidence="4" type="ORF">G5A75_07480</name>
</gene>
<dbReference type="EMBL" id="JAAIUO010000004">
    <property type="protein sequence ID" value="NSK14711.1"/>
    <property type="molecule type" value="Genomic_DNA"/>
</dbReference>
<keyword evidence="6" id="KW-1185">Reference proteome</keyword>
<dbReference type="Pfam" id="PF00079">
    <property type="entry name" value="Serpin"/>
    <property type="match status" value="1"/>
</dbReference>
<protein>
    <submittedName>
        <fullName evidence="5">Serine protease</fullName>
    </submittedName>
</protein>
<dbReference type="GO" id="GO:0005615">
    <property type="term" value="C:extracellular space"/>
    <property type="evidence" value="ECO:0007669"/>
    <property type="project" value="InterPro"/>
</dbReference>
<feature type="chain" id="PRO_5032525338" evidence="2">
    <location>
        <begin position="30"/>
        <end position="418"/>
    </location>
</feature>
<keyword evidence="2" id="KW-0732">Signal</keyword>
<dbReference type="GO" id="GO:0004867">
    <property type="term" value="F:serine-type endopeptidase inhibitor activity"/>
    <property type="evidence" value="ECO:0007669"/>
    <property type="project" value="InterPro"/>
</dbReference>
<dbReference type="Gene3D" id="2.30.39.10">
    <property type="entry name" value="Alpha-1-antitrypsin, domain 1"/>
    <property type="match status" value="1"/>
</dbReference>
<comment type="caution">
    <text evidence="5">The sequence shown here is derived from an EMBL/GenBank/DDBJ whole genome shotgun (WGS) entry which is preliminary data.</text>
</comment>
<comment type="similarity">
    <text evidence="1">Belongs to the serpin family.</text>
</comment>
<name>A0A850HGT8_9FIRM</name>